<sequence length="136" mass="15816">MKKGARGKLRKREIKFQKCQKCGFKRRAKPKVTIRGDKAEPSAFWDRRKRNTREPPPGRRCKIFSGTEEIGVEEIPLLSWTAEEKFRGKAHKGQPLGSLTQRKLENTFGEGKEKQKLDTCFSTPKMNILRSDIVWR</sequence>
<gene>
    <name evidence="2" type="ORF">TNIN_41391</name>
</gene>
<reference evidence="2" key="1">
    <citation type="submission" date="2020-08" db="EMBL/GenBank/DDBJ databases">
        <title>Multicomponent nature underlies the extraordinary mechanical properties of spider dragline silk.</title>
        <authorList>
            <person name="Kono N."/>
            <person name="Nakamura H."/>
            <person name="Mori M."/>
            <person name="Yoshida Y."/>
            <person name="Ohtoshi R."/>
            <person name="Malay A.D."/>
            <person name="Moran D.A.P."/>
            <person name="Tomita M."/>
            <person name="Numata K."/>
            <person name="Arakawa K."/>
        </authorList>
    </citation>
    <scope>NUCLEOTIDE SEQUENCE</scope>
</reference>
<accession>A0A8X7CB55</accession>
<dbReference type="Proteomes" id="UP000886998">
    <property type="component" value="Unassembled WGS sequence"/>
</dbReference>
<evidence type="ECO:0000313" key="3">
    <source>
        <dbReference type="Proteomes" id="UP000886998"/>
    </source>
</evidence>
<protein>
    <submittedName>
        <fullName evidence="2">Uncharacterized protein</fullName>
    </submittedName>
</protein>
<dbReference type="AlphaFoldDB" id="A0A8X7CB55"/>
<comment type="caution">
    <text evidence="2">The sequence shown here is derived from an EMBL/GenBank/DDBJ whole genome shotgun (WGS) entry which is preliminary data.</text>
</comment>
<feature type="region of interest" description="Disordered" evidence="1">
    <location>
        <begin position="30"/>
        <end position="63"/>
    </location>
</feature>
<keyword evidence="3" id="KW-1185">Reference proteome</keyword>
<proteinExistence type="predicted"/>
<evidence type="ECO:0000313" key="2">
    <source>
        <dbReference type="EMBL" id="GFY60318.1"/>
    </source>
</evidence>
<organism evidence="2 3">
    <name type="scientific">Trichonephila inaurata madagascariensis</name>
    <dbReference type="NCBI Taxonomy" id="2747483"/>
    <lineage>
        <taxon>Eukaryota</taxon>
        <taxon>Metazoa</taxon>
        <taxon>Ecdysozoa</taxon>
        <taxon>Arthropoda</taxon>
        <taxon>Chelicerata</taxon>
        <taxon>Arachnida</taxon>
        <taxon>Araneae</taxon>
        <taxon>Araneomorphae</taxon>
        <taxon>Entelegynae</taxon>
        <taxon>Araneoidea</taxon>
        <taxon>Nephilidae</taxon>
        <taxon>Trichonephila</taxon>
        <taxon>Trichonephila inaurata</taxon>
    </lineage>
</organism>
<dbReference type="EMBL" id="BMAV01013089">
    <property type="protein sequence ID" value="GFY60318.1"/>
    <property type="molecule type" value="Genomic_DNA"/>
</dbReference>
<evidence type="ECO:0000256" key="1">
    <source>
        <dbReference type="SAM" id="MobiDB-lite"/>
    </source>
</evidence>
<name>A0A8X7CB55_9ARAC</name>